<dbReference type="EMBL" id="LFMY01000001">
    <property type="protein sequence ID" value="OKL63855.1"/>
    <property type="molecule type" value="Genomic_DNA"/>
</dbReference>
<dbReference type="AlphaFoldDB" id="A0A225BA99"/>
<dbReference type="InterPro" id="IPR029058">
    <property type="entry name" value="AB_hydrolase_fold"/>
</dbReference>
<dbReference type="Pfam" id="PF12697">
    <property type="entry name" value="Abhydrolase_6"/>
    <property type="match status" value="1"/>
</dbReference>
<dbReference type="RefSeq" id="XP_020123976.1">
    <property type="nucleotide sequence ID" value="XM_020259863.1"/>
</dbReference>
<dbReference type="Proteomes" id="UP000214365">
    <property type="component" value="Unassembled WGS sequence"/>
</dbReference>
<sequence length="338" mass="37941">MIKTYLGERKKALFLATSFQPLKNALVFINFIQSRHEPWALDLTVHGLGDSHSTWTVDDTLWLRDLLPRLPSFQSARVMTFGYDARSFLRSLSLSLHGRTFTFAEALLNDLEDKRFSIADKNRPIIFIGHSLGGLVVKSALRHANERRSLYGTISSSTRAILFFGTPHQGCDVAAYLSGLGKAILLKNTEVVDELARWSAPLVELTTAFSEIAPRYNITTFFEQRPTNGVIIVPEASARMGQGNERVRGLDADHLSLCRFTGADGTWNMVANRLEAVADNIRNDMAGEEAKPQDNELLKLTLKLNLIFVFQSKVDDQFLDVNWPLKRCVPALEAWMEA</sequence>
<feature type="domain" description="AB hydrolase-1" evidence="1">
    <location>
        <begin position="45"/>
        <end position="179"/>
    </location>
</feature>
<proteinExistence type="predicted"/>
<gene>
    <name evidence="2" type="ORF">UA08_01111</name>
</gene>
<dbReference type="InterPro" id="IPR000073">
    <property type="entry name" value="AB_hydrolase_1"/>
</dbReference>
<dbReference type="PANTHER" id="PTHR48182:SF3">
    <property type="entry name" value="DUF676 DOMAIN-CONTAINING PROTEIN"/>
    <property type="match status" value="1"/>
</dbReference>
<evidence type="ECO:0000313" key="2">
    <source>
        <dbReference type="EMBL" id="OKL63855.1"/>
    </source>
</evidence>
<keyword evidence="3" id="KW-1185">Reference proteome</keyword>
<dbReference type="Gene3D" id="3.40.50.1820">
    <property type="entry name" value="alpha/beta hydrolase"/>
    <property type="match status" value="1"/>
</dbReference>
<dbReference type="PANTHER" id="PTHR48182">
    <property type="entry name" value="PROTEIN SERAC1"/>
    <property type="match status" value="1"/>
</dbReference>
<dbReference type="OrthoDB" id="5086500at2759"/>
<name>A0A225BA99_TALAT</name>
<organism evidence="2 3">
    <name type="scientific">Talaromyces atroroseus</name>
    <dbReference type="NCBI Taxonomy" id="1441469"/>
    <lineage>
        <taxon>Eukaryota</taxon>
        <taxon>Fungi</taxon>
        <taxon>Dikarya</taxon>
        <taxon>Ascomycota</taxon>
        <taxon>Pezizomycotina</taxon>
        <taxon>Eurotiomycetes</taxon>
        <taxon>Eurotiomycetidae</taxon>
        <taxon>Eurotiales</taxon>
        <taxon>Trichocomaceae</taxon>
        <taxon>Talaromyces</taxon>
        <taxon>Talaromyces sect. Trachyspermi</taxon>
    </lineage>
</organism>
<dbReference type="GeneID" id="31000866"/>
<evidence type="ECO:0000313" key="3">
    <source>
        <dbReference type="Proteomes" id="UP000214365"/>
    </source>
</evidence>
<dbReference type="InterPro" id="IPR052374">
    <property type="entry name" value="SERAC1"/>
</dbReference>
<evidence type="ECO:0000259" key="1">
    <source>
        <dbReference type="Pfam" id="PF12697"/>
    </source>
</evidence>
<dbReference type="SUPFAM" id="SSF53474">
    <property type="entry name" value="alpha/beta-Hydrolases"/>
    <property type="match status" value="1"/>
</dbReference>
<reference evidence="2 3" key="1">
    <citation type="submission" date="2015-06" db="EMBL/GenBank/DDBJ databases">
        <title>Talaromyces atroroseus IBT 11181 draft genome.</title>
        <authorList>
            <person name="Rasmussen K.B."/>
            <person name="Rasmussen S."/>
            <person name="Petersen B."/>
            <person name="Sicheritz-Ponten T."/>
            <person name="Mortensen U.H."/>
            <person name="Thrane U."/>
        </authorList>
    </citation>
    <scope>NUCLEOTIDE SEQUENCE [LARGE SCALE GENOMIC DNA]</scope>
    <source>
        <strain evidence="2 3">IBT 11181</strain>
    </source>
</reference>
<accession>A0A225BA99</accession>
<comment type="caution">
    <text evidence="2">The sequence shown here is derived from an EMBL/GenBank/DDBJ whole genome shotgun (WGS) entry which is preliminary data.</text>
</comment>
<protein>
    <recommendedName>
        <fullName evidence="1">AB hydrolase-1 domain-containing protein</fullName>
    </recommendedName>
</protein>